<dbReference type="KEGG" id="strg:SRT_06610"/>
<dbReference type="Proteomes" id="UP000217758">
    <property type="component" value="Chromosome"/>
</dbReference>
<accession>A0A1L7LIS0</accession>
<name>A0A1L7LIS0_9STRE</name>
<proteinExistence type="predicted"/>
<evidence type="ECO:0000313" key="2">
    <source>
        <dbReference type="Proteomes" id="UP000217758"/>
    </source>
</evidence>
<gene>
    <name evidence="1" type="ORF">SRT_06610</name>
</gene>
<dbReference type="EMBL" id="AP014612">
    <property type="protein sequence ID" value="BAQ23922.1"/>
    <property type="molecule type" value="Genomic_DNA"/>
</dbReference>
<keyword evidence="2" id="KW-1185">Reference proteome</keyword>
<organism evidence="1 2">
    <name type="scientific">Streptococcus troglodytae</name>
    <dbReference type="NCBI Taxonomy" id="1111760"/>
    <lineage>
        <taxon>Bacteria</taxon>
        <taxon>Bacillati</taxon>
        <taxon>Bacillota</taxon>
        <taxon>Bacilli</taxon>
        <taxon>Lactobacillales</taxon>
        <taxon>Streptococcaceae</taxon>
        <taxon>Streptococcus</taxon>
    </lineage>
</organism>
<evidence type="ECO:0000313" key="1">
    <source>
        <dbReference type="EMBL" id="BAQ23922.1"/>
    </source>
</evidence>
<dbReference type="AlphaFoldDB" id="A0A1L7LIS0"/>
<sequence length="62" mass="7183">MLNSEKMLTAIQNQDLEQAQKYFEQALTEDDDQTLLALADYLQSIGFIHKPKRFFAITGRFS</sequence>
<reference evidence="1 2" key="1">
    <citation type="journal article" date="2016" name="Microbiol. Immunol.">
        <title>Complete genome sequence of Streptococcus troglodytae TKU31 isolated from the oral cavity of a chimpanzee (Pan troglodytes).</title>
        <authorList>
            <person name="Okamoto M."/>
            <person name="Naito M."/>
            <person name="Miyanohara M."/>
            <person name="Imai S."/>
            <person name="Nomura Y."/>
            <person name="Saito W."/>
            <person name="Momoi Y."/>
            <person name="Takada K."/>
            <person name="Miyabe-Nishiwaki T."/>
            <person name="Tomonaga M."/>
            <person name="Hanada N."/>
        </authorList>
    </citation>
    <scope>NUCLEOTIDE SEQUENCE [LARGE SCALE GENOMIC DNA]</scope>
    <source>
        <strain evidence="2">TKU 31</strain>
    </source>
</reference>
<protein>
    <submittedName>
        <fullName evidence="1">Tetratricopeptide TPR domain protein</fullName>
    </submittedName>
</protein>